<reference evidence="2 3" key="1">
    <citation type="submission" date="2018-10" db="EMBL/GenBank/DDBJ databases">
        <title>Rhizobium etli, R. leguminosarum and a new Rhizobium genospecies from Phaseolus dumosus.</title>
        <authorList>
            <person name="Ramirez-Puebla S.T."/>
            <person name="Rogel-Hernandez M.A."/>
            <person name="Guerrero G."/>
            <person name="Ormeno-Orrillo E."/>
            <person name="Martinez-Romero J.C."/>
            <person name="Negrete-Yankelevich S."/>
            <person name="Martinez-Romero E."/>
        </authorList>
    </citation>
    <scope>NUCLEOTIDE SEQUENCE [LARGE SCALE GENOMIC DNA]</scope>
    <source>
        <strain evidence="2 3">CCGE525</strain>
    </source>
</reference>
<dbReference type="Proteomes" id="UP000282195">
    <property type="component" value="Chromosome"/>
</dbReference>
<dbReference type="OrthoDB" id="9815569at2"/>
<keyword evidence="1" id="KW-1133">Transmembrane helix</keyword>
<dbReference type="PIRSF" id="PIRSF015000">
    <property type="entry name" value="UCP01500"/>
    <property type="match status" value="1"/>
</dbReference>
<feature type="transmembrane region" description="Helical" evidence="1">
    <location>
        <begin position="159"/>
        <end position="176"/>
    </location>
</feature>
<dbReference type="InterPro" id="IPR014470">
    <property type="entry name" value="UCP01500"/>
</dbReference>
<evidence type="ECO:0000313" key="2">
    <source>
        <dbReference type="EMBL" id="AYG59379.1"/>
    </source>
</evidence>
<sequence>MATELTTSHLMDSTADIKRPPLPQTTGEITNTLNHYYRGELARMTSWRDRIDRTSNWAITVVAALLSVSLSTPSSHHGVLLFGMMLITLLLMIEARRYRFFDVYRARVRQLERSYFAQILAPEAELNPDWALSIAKSLRAPRVLLGYFEAIQRRLRRNYCWMYVILLLAWILKISTPKLQTEGAPQELAHSWSYIVDNAALGPVPGWLVIAMVVLFYASILYGTLHRGPDDGDFAHGEAHV</sequence>
<name>A0A387FLS4_9HYPH</name>
<organism evidence="2 3">
    <name type="scientific">Rhizobium jaguaris</name>
    <dbReference type="NCBI Taxonomy" id="1312183"/>
    <lineage>
        <taxon>Bacteria</taxon>
        <taxon>Pseudomonadati</taxon>
        <taxon>Pseudomonadota</taxon>
        <taxon>Alphaproteobacteria</taxon>
        <taxon>Hyphomicrobiales</taxon>
        <taxon>Rhizobiaceae</taxon>
        <taxon>Rhizobium/Agrobacterium group</taxon>
        <taxon>Rhizobium</taxon>
    </lineage>
</organism>
<evidence type="ECO:0000256" key="1">
    <source>
        <dbReference type="SAM" id="Phobius"/>
    </source>
</evidence>
<feature type="transmembrane region" description="Helical" evidence="1">
    <location>
        <begin position="54"/>
        <end position="72"/>
    </location>
</feature>
<gene>
    <name evidence="2" type="ORF">CCGE525_11685</name>
</gene>
<keyword evidence="3" id="KW-1185">Reference proteome</keyword>
<dbReference type="KEGG" id="rjg:CCGE525_11685"/>
<protein>
    <submittedName>
        <fullName evidence="2">DUF2270 domain-containing protein</fullName>
    </submittedName>
</protein>
<proteinExistence type="predicted"/>
<dbReference type="AlphaFoldDB" id="A0A387FLS4"/>
<keyword evidence="1" id="KW-0472">Membrane</keyword>
<feature type="transmembrane region" description="Helical" evidence="1">
    <location>
        <begin position="78"/>
        <end position="95"/>
    </location>
</feature>
<feature type="transmembrane region" description="Helical" evidence="1">
    <location>
        <begin position="204"/>
        <end position="225"/>
    </location>
</feature>
<dbReference type="Pfam" id="PF10028">
    <property type="entry name" value="DUF2270"/>
    <property type="match status" value="1"/>
</dbReference>
<evidence type="ECO:0000313" key="3">
    <source>
        <dbReference type="Proteomes" id="UP000282195"/>
    </source>
</evidence>
<dbReference type="EMBL" id="CP032694">
    <property type="protein sequence ID" value="AYG59379.1"/>
    <property type="molecule type" value="Genomic_DNA"/>
</dbReference>
<keyword evidence="1" id="KW-0812">Transmembrane</keyword>
<accession>A0A387FLS4</accession>